<evidence type="ECO:0000313" key="3">
    <source>
        <dbReference type="Proteomes" id="UP001235939"/>
    </source>
</evidence>
<dbReference type="InterPro" id="IPR002017">
    <property type="entry name" value="Spectrin_repeat"/>
</dbReference>
<proteinExistence type="predicted"/>
<keyword evidence="1" id="KW-0677">Repeat</keyword>
<evidence type="ECO:0000313" key="2">
    <source>
        <dbReference type="EMBL" id="UYV61083.1"/>
    </source>
</evidence>
<dbReference type="Proteomes" id="UP001235939">
    <property type="component" value="Chromosome 01"/>
</dbReference>
<dbReference type="CDD" id="cd00176">
    <property type="entry name" value="SPEC"/>
    <property type="match status" value="1"/>
</dbReference>
<evidence type="ECO:0000256" key="1">
    <source>
        <dbReference type="ARBA" id="ARBA00022737"/>
    </source>
</evidence>
<reference evidence="2 3" key="1">
    <citation type="submission" date="2022-01" db="EMBL/GenBank/DDBJ databases">
        <title>A chromosomal length assembly of Cordylochernes scorpioides.</title>
        <authorList>
            <person name="Zeh D."/>
            <person name="Zeh J."/>
        </authorList>
    </citation>
    <scope>NUCLEOTIDE SEQUENCE [LARGE SCALE GENOMIC DNA]</scope>
    <source>
        <strain evidence="2">IN4F17</strain>
        <tissue evidence="2">Whole Body</tissue>
    </source>
</reference>
<dbReference type="PANTHER" id="PTHR11915">
    <property type="entry name" value="SPECTRIN/FILAMIN RELATED CYTOSKELETAL PROTEIN"/>
    <property type="match status" value="1"/>
</dbReference>
<sequence>MQEKLDKICVDEIGRDLQTVQALQRKHENVVRELAPVEDKFNRVNLLADSVKASYPSEKETVAARQRELQSLWNQVKAKTAERRTRLDESRGLQIFKNSAKALVG</sequence>
<dbReference type="Pfam" id="PF00435">
    <property type="entry name" value="Spectrin"/>
    <property type="match status" value="1"/>
</dbReference>
<name>A0ABY6JX39_9ARAC</name>
<dbReference type="EMBL" id="CP092863">
    <property type="protein sequence ID" value="UYV61083.1"/>
    <property type="molecule type" value="Genomic_DNA"/>
</dbReference>
<dbReference type="SMART" id="SM00150">
    <property type="entry name" value="SPEC"/>
    <property type="match status" value="1"/>
</dbReference>
<organism evidence="2 3">
    <name type="scientific">Cordylochernes scorpioides</name>
    <dbReference type="NCBI Taxonomy" id="51811"/>
    <lineage>
        <taxon>Eukaryota</taxon>
        <taxon>Metazoa</taxon>
        <taxon>Ecdysozoa</taxon>
        <taxon>Arthropoda</taxon>
        <taxon>Chelicerata</taxon>
        <taxon>Arachnida</taxon>
        <taxon>Pseudoscorpiones</taxon>
        <taxon>Cheliferoidea</taxon>
        <taxon>Chernetidae</taxon>
        <taxon>Cordylochernes</taxon>
    </lineage>
</organism>
<gene>
    <name evidence="2" type="ORF">LAZ67_1003332</name>
</gene>
<accession>A0ABY6JX39</accession>
<dbReference type="Gene3D" id="1.20.58.60">
    <property type="match status" value="1"/>
</dbReference>
<dbReference type="InterPro" id="IPR018159">
    <property type="entry name" value="Spectrin/alpha-actinin"/>
</dbReference>
<keyword evidence="3" id="KW-1185">Reference proteome</keyword>
<dbReference type="SUPFAM" id="SSF46966">
    <property type="entry name" value="Spectrin repeat"/>
    <property type="match status" value="1"/>
</dbReference>
<protein>
    <submittedName>
        <fullName evidence="2">SPTBN5</fullName>
    </submittedName>
</protein>